<evidence type="ECO:0000313" key="5">
    <source>
        <dbReference type="EMBL" id="PCR91486.1"/>
    </source>
</evidence>
<evidence type="ECO:0000313" key="6">
    <source>
        <dbReference type="Proteomes" id="UP000219689"/>
    </source>
</evidence>
<sequence>MSDQRTWTRRSVLRTSGAIAGVSALAGCIGADGEPSDESESYTVSMPPVGDVEFESVPETWATNNGGWADMGIALGQEPPEAVYLTSRFHTRYYDEIPDVSVDTSDIKGIWENGELVPEDFMSLSEDVDVFVMDPEFLKGRSDTWNEDEIERIEATGTPFFGNSIFSTAYDWHDHEFLTMYEAFEKLAEVFQEQERYEAFEELHDEFQSNVDDIVPPEDDRPEVAILYPTAEWDGFYPYRIDDGTSYKQWRDLGVHDALAEAGVEDFLNSRATVGYERLLEIDPEVILIRGQNTISAEEFQRTIDEKLGDHNVASDLTAVQEDEVYQAGFQQGPILNLVLTQRAAEQLYDVDEKLYDPQQVGDIVTGEF</sequence>
<dbReference type="RefSeq" id="WP_097380424.1">
    <property type="nucleotide sequence ID" value="NZ_NXNI01000001.1"/>
</dbReference>
<dbReference type="PANTHER" id="PTHR30532:SF1">
    <property type="entry name" value="IRON(3+)-HYDROXAMATE-BINDING PROTEIN FHUD"/>
    <property type="match status" value="1"/>
</dbReference>
<dbReference type="InterPro" id="IPR002491">
    <property type="entry name" value="ABC_transptr_periplasmic_BD"/>
</dbReference>
<dbReference type="PROSITE" id="PS51257">
    <property type="entry name" value="PROKAR_LIPOPROTEIN"/>
    <property type="match status" value="1"/>
</dbReference>
<dbReference type="InterPro" id="IPR006311">
    <property type="entry name" value="TAT_signal"/>
</dbReference>
<evidence type="ECO:0000256" key="3">
    <source>
        <dbReference type="ARBA" id="ARBA00022729"/>
    </source>
</evidence>
<dbReference type="PANTHER" id="PTHR30532">
    <property type="entry name" value="IRON III DICITRATE-BINDING PERIPLASMIC PROTEIN"/>
    <property type="match status" value="1"/>
</dbReference>
<keyword evidence="6" id="KW-1185">Reference proteome</keyword>
<dbReference type="EMBL" id="NXNI01000001">
    <property type="protein sequence ID" value="PCR91486.1"/>
    <property type="molecule type" value="Genomic_DNA"/>
</dbReference>
<evidence type="ECO:0000259" key="4">
    <source>
        <dbReference type="Pfam" id="PF01497"/>
    </source>
</evidence>
<protein>
    <submittedName>
        <fullName evidence="5">Fe3+-hydroxamate ABC transporter substrate-binding protein</fullName>
    </submittedName>
</protein>
<reference evidence="5 6" key="1">
    <citation type="submission" date="2017-09" db="EMBL/GenBank/DDBJ databases">
        <title>Genome sequences of Natrinema ejinorence JCM 13890T.</title>
        <authorList>
            <person name="Roh S.W."/>
            <person name="Kim Y.B."/>
            <person name="Kim J.Y."/>
        </authorList>
    </citation>
    <scope>NUCLEOTIDE SEQUENCE [LARGE SCALE GENOMIC DNA]</scope>
    <source>
        <strain evidence="5 6">JCM 13890</strain>
    </source>
</reference>
<dbReference type="OrthoDB" id="304381at2157"/>
<accession>A0A2A5QXB0</accession>
<evidence type="ECO:0000256" key="1">
    <source>
        <dbReference type="ARBA" id="ARBA00004196"/>
    </source>
</evidence>
<dbReference type="InterPro" id="IPR051313">
    <property type="entry name" value="Bact_iron-sidero_bind"/>
</dbReference>
<comment type="subcellular location">
    <subcellularLocation>
        <location evidence="1">Cell envelope</location>
    </subcellularLocation>
</comment>
<name>A0A2A5QXB0_9EURY</name>
<dbReference type="PROSITE" id="PS51318">
    <property type="entry name" value="TAT"/>
    <property type="match status" value="1"/>
</dbReference>
<keyword evidence="2" id="KW-0813">Transport</keyword>
<dbReference type="AlphaFoldDB" id="A0A2A5QXB0"/>
<organism evidence="5 6">
    <name type="scientific">Natrinema ejinorense</name>
    <dbReference type="NCBI Taxonomy" id="373386"/>
    <lineage>
        <taxon>Archaea</taxon>
        <taxon>Methanobacteriati</taxon>
        <taxon>Methanobacteriota</taxon>
        <taxon>Stenosarchaea group</taxon>
        <taxon>Halobacteria</taxon>
        <taxon>Halobacteriales</taxon>
        <taxon>Natrialbaceae</taxon>
        <taxon>Natrinema</taxon>
    </lineage>
</organism>
<evidence type="ECO:0000256" key="2">
    <source>
        <dbReference type="ARBA" id="ARBA00022448"/>
    </source>
</evidence>
<dbReference type="Gene3D" id="3.40.50.1980">
    <property type="entry name" value="Nitrogenase molybdenum iron protein domain"/>
    <property type="match status" value="2"/>
</dbReference>
<feature type="domain" description="Fe/B12 periplasmic-binding" evidence="4">
    <location>
        <begin position="177"/>
        <end position="328"/>
    </location>
</feature>
<keyword evidence="3" id="KW-0732">Signal</keyword>
<gene>
    <name evidence="5" type="ORF">CP557_13705</name>
</gene>
<dbReference type="SUPFAM" id="SSF53807">
    <property type="entry name" value="Helical backbone' metal receptor"/>
    <property type="match status" value="1"/>
</dbReference>
<proteinExistence type="predicted"/>
<dbReference type="Pfam" id="PF01497">
    <property type="entry name" value="Peripla_BP_2"/>
    <property type="match status" value="1"/>
</dbReference>
<comment type="caution">
    <text evidence="5">The sequence shown here is derived from an EMBL/GenBank/DDBJ whole genome shotgun (WGS) entry which is preliminary data.</text>
</comment>
<dbReference type="Proteomes" id="UP000219689">
    <property type="component" value="Unassembled WGS sequence"/>
</dbReference>